<dbReference type="GO" id="GO:0016740">
    <property type="term" value="F:transferase activity"/>
    <property type="evidence" value="ECO:0007669"/>
    <property type="project" value="UniProtKB-KW"/>
</dbReference>
<dbReference type="InterPro" id="IPR001173">
    <property type="entry name" value="Glyco_trans_2-like"/>
</dbReference>
<dbReference type="EMBL" id="AUZX01014005">
    <property type="protein sequence ID" value="EQD33535.1"/>
    <property type="molecule type" value="Genomic_DNA"/>
</dbReference>
<feature type="domain" description="Glycosyltransferase 2-like" evidence="1">
    <location>
        <begin position="9"/>
        <end position="144"/>
    </location>
</feature>
<comment type="caution">
    <text evidence="2">The sequence shown here is derived from an EMBL/GenBank/DDBJ whole genome shotgun (WGS) entry which is preliminary data.</text>
</comment>
<organism evidence="2">
    <name type="scientific">mine drainage metagenome</name>
    <dbReference type="NCBI Taxonomy" id="410659"/>
    <lineage>
        <taxon>unclassified sequences</taxon>
        <taxon>metagenomes</taxon>
        <taxon>ecological metagenomes</taxon>
    </lineage>
</organism>
<keyword evidence="2" id="KW-0808">Transferase</keyword>
<name>T0ZUF2_9ZZZZ</name>
<protein>
    <submittedName>
        <fullName evidence="2">Glycosyl transferase, family 2 domain protein</fullName>
        <ecNumber evidence="2">2.-.-.-</ecNumber>
    </submittedName>
</protein>
<feature type="non-terminal residue" evidence="2">
    <location>
        <position position="1"/>
    </location>
</feature>
<dbReference type="PANTHER" id="PTHR43685">
    <property type="entry name" value="GLYCOSYLTRANSFERASE"/>
    <property type="match status" value="1"/>
</dbReference>
<dbReference type="PANTHER" id="PTHR43685:SF3">
    <property type="entry name" value="SLR2126 PROTEIN"/>
    <property type="match status" value="1"/>
</dbReference>
<dbReference type="AlphaFoldDB" id="T0ZUF2"/>
<dbReference type="InterPro" id="IPR050834">
    <property type="entry name" value="Glycosyltransf_2"/>
</dbReference>
<dbReference type="Pfam" id="PF00535">
    <property type="entry name" value="Glycos_transf_2"/>
    <property type="match status" value="1"/>
</dbReference>
<evidence type="ECO:0000313" key="2">
    <source>
        <dbReference type="EMBL" id="EQD33535.1"/>
    </source>
</evidence>
<proteinExistence type="predicted"/>
<reference evidence="2" key="1">
    <citation type="submission" date="2013-08" db="EMBL/GenBank/DDBJ databases">
        <authorList>
            <person name="Mendez C."/>
            <person name="Richter M."/>
            <person name="Ferrer M."/>
            <person name="Sanchez J."/>
        </authorList>
    </citation>
    <scope>NUCLEOTIDE SEQUENCE</scope>
</reference>
<dbReference type="InterPro" id="IPR029044">
    <property type="entry name" value="Nucleotide-diphossugar_trans"/>
</dbReference>
<gene>
    <name evidence="2" type="ORF">B1A_18982</name>
</gene>
<evidence type="ECO:0000259" key="1">
    <source>
        <dbReference type="Pfam" id="PF00535"/>
    </source>
</evidence>
<dbReference type="Gene3D" id="3.90.550.10">
    <property type="entry name" value="Spore Coat Polysaccharide Biosynthesis Protein SpsA, Chain A"/>
    <property type="match status" value="1"/>
</dbReference>
<sequence>YQELIMLVSLIINTYNRMHTLPNALDAVQRLRYPHLEVIVVNGPSTDNTEEYLQKNWAGKLKILSCPEANLSLSRNIGIAAAAGDIIAFTDDDGIPEPDWLDWIVQAYDDPSVGAVGGFVRNNSGVEFQTKFILSNRNGDSNEFIDSKEFWKSNGKSKFEFKRLIGVNCSFRKSVLLEVGGFDEEYSYFYDEVDLAIRINEAGFEFDIIPTAEVHHKYAASHIRTEKGVPRTWLAIARSTAYFCIKNALPEQSLLDTFKLIEDHRNKFLQHTNWARVHGNLSEHDTNALLQSLNDGITQGVKDAFAYPLRRLLQSDDIRPELFLQFPRILENKKRKKISFRHRFISATSLWWCGCIHASVSRAVG</sequence>
<dbReference type="SUPFAM" id="SSF53448">
    <property type="entry name" value="Nucleotide-diphospho-sugar transferases"/>
    <property type="match status" value="1"/>
</dbReference>
<accession>T0ZUF2</accession>
<dbReference type="EC" id="2.-.-.-" evidence="2"/>
<reference evidence="2" key="2">
    <citation type="journal article" date="2014" name="ISME J.">
        <title>Microbial stratification in low pH oxic and suboxic macroscopic growths along an acid mine drainage.</title>
        <authorList>
            <person name="Mendez-Garcia C."/>
            <person name="Mesa V."/>
            <person name="Sprenger R.R."/>
            <person name="Richter M."/>
            <person name="Diez M.S."/>
            <person name="Solano J."/>
            <person name="Bargiela R."/>
            <person name="Golyshina O.V."/>
            <person name="Manteca A."/>
            <person name="Ramos J.L."/>
            <person name="Gallego J.R."/>
            <person name="Llorente I."/>
            <person name="Martins Dos Santos V.A."/>
            <person name="Jensen O.N."/>
            <person name="Pelaez A.I."/>
            <person name="Sanchez J."/>
            <person name="Ferrer M."/>
        </authorList>
    </citation>
    <scope>NUCLEOTIDE SEQUENCE</scope>
</reference>